<dbReference type="EMBL" id="ML996081">
    <property type="protein sequence ID" value="KAF2158035.1"/>
    <property type="molecule type" value="Genomic_DNA"/>
</dbReference>
<name>A0A9P4JEB8_9PEZI</name>
<proteinExistence type="predicted"/>
<protein>
    <submittedName>
        <fullName evidence="2">Uncharacterized protein</fullName>
    </submittedName>
</protein>
<accession>A0A9P4JEB8</accession>
<organism evidence="2 3">
    <name type="scientific">Myriangium duriaei CBS 260.36</name>
    <dbReference type="NCBI Taxonomy" id="1168546"/>
    <lineage>
        <taxon>Eukaryota</taxon>
        <taxon>Fungi</taxon>
        <taxon>Dikarya</taxon>
        <taxon>Ascomycota</taxon>
        <taxon>Pezizomycotina</taxon>
        <taxon>Dothideomycetes</taxon>
        <taxon>Dothideomycetidae</taxon>
        <taxon>Myriangiales</taxon>
        <taxon>Myriangiaceae</taxon>
        <taxon>Myriangium</taxon>
    </lineage>
</organism>
<dbReference type="Proteomes" id="UP000799439">
    <property type="component" value="Unassembled WGS sequence"/>
</dbReference>
<evidence type="ECO:0000313" key="3">
    <source>
        <dbReference type="Proteomes" id="UP000799439"/>
    </source>
</evidence>
<feature type="region of interest" description="Disordered" evidence="1">
    <location>
        <begin position="1"/>
        <end position="25"/>
    </location>
</feature>
<evidence type="ECO:0000256" key="1">
    <source>
        <dbReference type="SAM" id="MobiDB-lite"/>
    </source>
</evidence>
<comment type="caution">
    <text evidence="2">The sequence shown here is derived from an EMBL/GenBank/DDBJ whole genome shotgun (WGS) entry which is preliminary data.</text>
</comment>
<reference evidence="2" key="1">
    <citation type="journal article" date="2020" name="Stud. Mycol.">
        <title>101 Dothideomycetes genomes: a test case for predicting lifestyles and emergence of pathogens.</title>
        <authorList>
            <person name="Haridas S."/>
            <person name="Albert R."/>
            <person name="Binder M."/>
            <person name="Bloem J."/>
            <person name="Labutti K."/>
            <person name="Salamov A."/>
            <person name="Andreopoulos B."/>
            <person name="Baker S."/>
            <person name="Barry K."/>
            <person name="Bills G."/>
            <person name="Bluhm B."/>
            <person name="Cannon C."/>
            <person name="Castanera R."/>
            <person name="Culley D."/>
            <person name="Daum C."/>
            <person name="Ezra D."/>
            <person name="Gonzalez J."/>
            <person name="Henrissat B."/>
            <person name="Kuo A."/>
            <person name="Liang C."/>
            <person name="Lipzen A."/>
            <person name="Lutzoni F."/>
            <person name="Magnuson J."/>
            <person name="Mondo S."/>
            <person name="Nolan M."/>
            <person name="Ohm R."/>
            <person name="Pangilinan J."/>
            <person name="Park H.-J."/>
            <person name="Ramirez L."/>
            <person name="Alfaro M."/>
            <person name="Sun H."/>
            <person name="Tritt A."/>
            <person name="Yoshinaga Y."/>
            <person name="Zwiers L.-H."/>
            <person name="Turgeon B."/>
            <person name="Goodwin S."/>
            <person name="Spatafora J."/>
            <person name="Crous P."/>
            <person name="Grigoriev I."/>
        </authorList>
    </citation>
    <scope>NUCLEOTIDE SEQUENCE</scope>
    <source>
        <strain evidence="2">CBS 260.36</strain>
    </source>
</reference>
<gene>
    <name evidence="2" type="ORF">K461DRAFT_28821</name>
</gene>
<sequence>MHLLEAKSRWKLSGPRSRHHMQKEGDGLDRYGPLAHLLPSWNLLRGRLRLTGEFVAAILWSCLSCNLSSPAPVPTSLRHNLSHQLHRIFCASHLCSSSIRVQAGLCSRKTPRSAVPVPR</sequence>
<dbReference type="AlphaFoldDB" id="A0A9P4JEB8"/>
<keyword evidence="3" id="KW-1185">Reference proteome</keyword>
<evidence type="ECO:0000313" key="2">
    <source>
        <dbReference type="EMBL" id="KAF2158035.1"/>
    </source>
</evidence>